<evidence type="ECO:0000313" key="2">
    <source>
        <dbReference type="Proteomes" id="UP000291289"/>
    </source>
</evidence>
<keyword evidence="2" id="KW-1185">Reference proteome</keyword>
<dbReference type="Proteomes" id="UP000291289">
    <property type="component" value="Unassembled WGS sequence"/>
</dbReference>
<comment type="caution">
    <text evidence="1">The sequence shown here is derived from an EMBL/GenBank/DDBJ whole genome shotgun (WGS) entry which is preliminary data.</text>
</comment>
<sequence length="235" mass="27164">MANLSDANGTMTVISHNPSTAFMFVNEYRKQAGDWFYNTIISDTIEAATTRDGATVITVSFTGTGRWAYSENIAWTFNILTDKEYRDKIDPMILAVLEQAPISVTYDYADFEPGCEILYTQKVTVTYDNGTISTDVIEHNQYDYTLDNLKTYIDDNMYGLESFRDDLATGNITKFSEYPLNAHEYERFTAIMNDDNRKRKFMTLVDKHAVDGIDYTWDNWLTMFYEEFKTDILTC</sequence>
<proteinExistence type="predicted"/>
<organism evidence="1 2">
    <name type="scientific">Alloscardovia theropitheci</name>
    <dbReference type="NCBI Taxonomy" id="2496842"/>
    <lineage>
        <taxon>Bacteria</taxon>
        <taxon>Bacillati</taxon>
        <taxon>Actinomycetota</taxon>
        <taxon>Actinomycetes</taxon>
        <taxon>Bifidobacteriales</taxon>
        <taxon>Bifidobacteriaceae</taxon>
        <taxon>Alloscardovia</taxon>
    </lineage>
</organism>
<dbReference type="EMBL" id="RXLP01000025">
    <property type="protein sequence ID" value="TCD53859.1"/>
    <property type="molecule type" value="Genomic_DNA"/>
</dbReference>
<reference evidence="1 2" key="1">
    <citation type="submission" date="2018-12" db="EMBL/GenBank/DDBJ databases">
        <title>Alloscrdovia theropitheci sp. nov: a novel taxon from the feces of the bleeding-herat monkey (Theropithecus geleda).</title>
        <authorList>
            <person name="Modesto M."/>
        </authorList>
    </citation>
    <scope>NUCLEOTIDE SEQUENCE [LARGE SCALE GENOMIC DNA]</scope>
    <source>
        <strain evidence="1 2">GLDI4/2</strain>
    </source>
</reference>
<protein>
    <submittedName>
        <fullName evidence="1">Uncharacterized protein</fullName>
    </submittedName>
</protein>
<dbReference type="OrthoDB" id="9866509at2"/>
<name>A0A4V6N6W1_9BIFI</name>
<dbReference type="RefSeq" id="WP_131284751.1">
    <property type="nucleotide sequence ID" value="NZ_RXLP01000025.1"/>
</dbReference>
<gene>
    <name evidence="1" type="ORF">EJ419_06295</name>
</gene>
<accession>A0A4V6N6W1</accession>
<evidence type="ECO:0000313" key="1">
    <source>
        <dbReference type="EMBL" id="TCD53859.1"/>
    </source>
</evidence>
<dbReference type="AlphaFoldDB" id="A0A4V6N6W1"/>